<comment type="cofactor">
    <cofactor evidence="6">
        <name>[2Fe-2S] cluster</name>
        <dbReference type="ChEBI" id="CHEBI:190135"/>
    </cofactor>
</comment>
<dbReference type="InterPro" id="IPR012675">
    <property type="entry name" value="Beta-grasp_dom_sf"/>
</dbReference>
<keyword evidence="2" id="KW-0001">2Fe-2S</keyword>
<evidence type="ECO:0000256" key="3">
    <source>
        <dbReference type="ARBA" id="ARBA00022723"/>
    </source>
</evidence>
<dbReference type="InterPro" id="IPR036010">
    <property type="entry name" value="2Fe-2S_ferredoxin-like_sf"/>
</dbReference>
<dbReference type="VEuPathDB" id="TriTrypDB:TRSC58_01568"/>
<dbReference type="PANTHER" id="PTHR23426">
    <property type="entry name" value="FERREDOXIN/ADRENODOXIN"/>
    <property type="match status" value="1"/>
</dbReference>
<keyword evidence="4" id="KW-0408">Iron</keyword>
<evidence type="ECO:0000256" key="5">
    <source>
        <dbReference type="ARBA" id="ARBA00023014"/>
    </source>
</evidence>
<evidence type="ECO:0000256" key="6">
    <source>
        <dbReference type="ARBA" id="ARBA00034078"/>
    </source>
</evidence>
<dbReference type="GO" id="GO:0140647">
    <property type="term" value="P:P450-containing electron transport chain"/>
    <property type="evidence" value="ECO:0007669"/>
    <property type="project" value="InterPro"/>
</dbReference>
<dbReference type="Gene3D" id="3.10.20.30">
    <property type="match status" value="1"/>
</dbReference>
<dbReference type="OrthoDB" id="268593at2759"/>
<dbReference type="GO" id="GO:0046872">
    <property type="term" value="F:metal ion binding"/>
    <property type="evidence" value="ECO:0007669"/>
    <property type="project" value="UniProtKB-KW"/>
</dbReference>
<dbReference type="AlphaFoldDB" id="A0A061J747"/>
<dbReference type="GO" id="GO:0009055">
    <property type="term" value="F:electron transfer activity"/>
    <property type="evidence" value="ECO:0007669"/>
    <property type="project" value="TreeGrafter"/>
</dbReference>
<gene>
    <name evidence="8" type="ORF">TRSC58_01568</name>
</gene>
<name>A0A061J747_TRYRA</name>
<dbReference type="GO" id="GO:0005739">
    <property type="term" value="C:mitochondrion"/>
    <property type="evidence" value="ECO:0007669"/>
    <property type="project" value="TreeGrafter"/>
</dbReference>
<sequence>MTLGRRARRGQQRSLWRRATLSLSRHGLIDFPLVSQCQWRLFATGAGTTATPGKVQVHVTSAEGKTVSFTAPTGITLMEAIRDVGKIDIEAACDGTCACSTCHVLLRQEDFQKLGELSEDEMDMLDLAPSVTKTSRLSCQVQLTDALDGITAQLPPETSNQLS</sequence>
<comment type="caution">
    <text evidence="8">The sequence shown here is derived from an EMBL/GenBank/DDBJ whole genome shotgun (WGS) entry which is preliminary data.</text>
</comment>
<evidence type="ECO:0000256" key="1">
    <source>
        <dbReference type="ARBA" id="ARBA00010914"/>
    </source>
</evidence>
<dbReference type="InterPro" id="IPR018298">
    <property type="entry name" value="Adrenodoxin_Fe-S_BS"/>
</dbReference>
<organism evidence="8 9">
    <name type="scientific">Trypanosoma rangeli SC58</name>
    <dbReference type="NCBI Taxonomy" id="429131"/>
    <lineage>
        <taxon>Eukaryota</taxon>
        <taxon>Discoba</taxon>
        <taxon>Euglenozoa</taxon>
        <taxon>Kinetoplastea</taxon>
        <taxon>Metakinetoplastina</taxon>
        <taxon>Trypanosomatida</taxon>
        <taxon>Trypanosomatidae</taxon>
        <taxon>Trypanosoma</taxon>
        <taxon>Herpetosoma</taxon>
    </lineage>
</organism>
<dbReference type="PROSITE" id="PS00814">
    <property type="entry name" value="ADX"/>
    <property type="match status" value="1"/>
</dbReference>
<protein>
    <submittedName>
        <fullName evidence="8">Adrenodoxin</fullName>
    </submittedName>
</protein>
<evidence type="ECO:0000313" key="8">
    <source>
        <dbReference type="EMBL" id="ESL10694.1"/>
    </source>
</evidence>
<evidence type="ECO:0000256" key="4">
    <source>
        <dbReference type="ARBA" id="ARBA00023004"/>
    </source>
</evidence>
<dbReference type="PANTHER" id="PTHR23426:SF65">
    <property type="entry name" value="FERREDOXIN-2, MITOCHONDRIAL"/>
    <property type="match status" value="1"/>
</dbReference>
<proteinExistence type="inferred from homology"/>
<dbReference type="GO" id="GO:0051537">
    <property type="term" value="F:2 iron, 2 sulfur cluster binding"/>
    <property type="evidence" value="ECO:0007669"/>
    <property type="project" value="UniProtKB-KW"/>
</dbReference>
<keyword evidence="3" id="KW-0479">Metal-binding</keyword>
<feature type="domain" description="2Fe-2S ferredoxin-type" evidence="7">
    <location>
        <begin position="55"/>
        <end position="158"/>
    </location>
</feature>
<evidence type="ECO:0000256" key="2">
    <source>
        <dbReference type="ARBA" id="ARBA00022714"/>
    </source>
</evidence>
<dbReference type="Pfam" id="PF00111">
    <property type="entry name" value="Fer2"/>
    <property type="match status" value="1"/>
</dbReference>
<accession>A0A061J747</accession>
<keyword evidence="5" id="KW-0411">Iron-sulfur</keyword>
<dbReference type="EMBL" id="AUPL01001568">
    <property type="protein sequence ID" value="ESL10694.1"/>
    <property type="molecule type" value="Genomic_DNA"/>
</dbReference>
<dbReference type="Proteomes" id="UP000031737">
    <property type="component" value="Unassembled WGS sequence"/>
</dbReference>
<dbReference type="InterPro" id="IPR001055">
    <property type="entry name" value="Adrenodoxin-like"/>
</dbReference>
<comment type="similarity">
    <text evidence="1">Belongs to the adrenodoxin/putidaredoxin family.</text>
</comment>
<dbReference type="SUPFAM" id="SSF54292">
    <property type="entry name" value="2Fe-2S ferredoxin-like"/>
    <property type="match status" value="1"/>
</dbReference>
<evidence type="ECO:0000313" key="9">
    <source>
        <dbReference type="Proteomes" id="UP000031737"/>
    </source>
</evidence>
<evidence type="ECO:0000259" key="7">
    <source>
        <dbReference type="PROSITE" id="PS51085"/>
    </source>
</evidence>
<reference evidence="8 9" key="1">
    <citation type="submission" date="2013-07" db="EMBL/GenBank/DDBJ databases">
        <authorList>
            <person name="Stoco P.H."/>
            <person name="Wagner G."/>
            <person name="Gerber A."/>
            <person name="Zaha A."/>
            <person name="Thompson C."/>
            <person name="Bartholomeu D.C."/>
            <person name="Luckemeyer D.D."/>
            <person name="Bahia D."/>
            <person name="Loreto E."/>
            <person name="Prestes E.B."/>
            <person name="Lima F.M."/>
            <person name="Rodrigues-Luiz G."/>
            <person name="Vallejo G.A."/>
            <person name="Filho J.F."/>
            <person name="Monteiro K.M."/>
            <person name="Tyler K.M."/>
            <person name="de Almeida L.G."/>
            <person name="Ortiz M.F."/>
            <person name="Siervo M.A."/>
            <person name="de Moraes M.H."/>
            <person name="Cunha O.L."/>
            <person name="Mendonca-Neto R."/>
            <person name="Silva R."/>
            <person name="Teixeira S.M."/>
            <person name="Murta S.M."/>
            <person name="Sincero T.C."/>
            <person name="Mendes T.A."/>
            <person name="Urmenyi T.P."/>
            <person name="Silva V.G."/>
            <person name="da Rocha W.D."/>
            <person name="Andersson B."/>
            <person name="Romanha A.J."/>
            <person name="Steindel M."/>
            <person name="de Vasconcelos A.T."/>
            <person name="Grisard E.C."/>
        </authorList>
    </citation>
    <scope>NUCLEOTIDE SEQUENCE [LARGE SCALE GENOMIC DNA]</scope>
    <source>
        <strain evidence="8 9">SC58</strain>
    </source>
</reference>
<dbReference type="InterPro" id="IPR001041">
    <property type="entry name" value="2Fe-2S_ferredoxin-type"/>
</dbReference>
<dbReference type="PRINTS" id="PR00355">
    <property type="entry name" value="ADRENODOXIN"/>
</dbReference>
<dbReference type="CDD" id="cd00207">
    <property type="entry name" value="fer2"/>
    <property type="match status" value="1"/>
</dbReference>
<keyword evidence="9" id="KW-1185">Reference proteome</keyword>
<dbReference type="PROSITE" id="PS51085">
    <property type="entry name" value="2FE2S_FER_2"/>
    <property type="match status" value="1"/>
</dbReference>